<dbReference type="Proteomes" id="UP000014254">
    <property type="component" value="Unassembled WGS sequence"/>
</dbReference>
<reference evidence="3" key="1">
    <citation type="submission" date="2013-05" db="EMBL/GenBank/DDBJ databases">
        <title>The Genome sequence of Mucor circinelloides f. circinelloides 1006PhL.</title>
        <authorList>
            <consortium name="The Broad Institute Genomics Platform"/>
            <person name="Cuomo C."/>
            <person name="Earl A."/>
            <person name="Findley K."/>
            <person name="Lee S.C."/>
            <person name="Walker B."/>
            <person name="Young S."/>
            <person name="Zeng Q."/>
            <person name="Gargeya S."/>
            <person name="Fitzgerald M."/>
            <person name="Haas B."/>
            <person name="Abouelleil A."/>
            <person name="Allen A.W."/>
            <person name="Alvarado L."/>
            <person name="Arachchi H.M."/>
            <person name="Berlin A.M."/>
            <person name="Chapman S.B."/>
            <person name="Gainer-Dewar J."/>
            <person name="Goldberg J."/>
            <person name="Griggs A."/>
            <person name="Gujja S."/>
            <person name="Hansen M."/>
            <person name="Howarth C."/>
            <person name="Imamovic A."/>
            <person name="Ireland A."/>
            <person name="Larimer J."/>
            <person name="McCowan C."/>
            <person name="Murphy C."/>
            <person name="Pearson M."/>
            <person name="Poon T.W."/>
            <person name="Priest M."/>
            <person name="Roberts A."/>
            <person name="Saif S."/>
            <person name="Shea T."/>
            <person name="Sisk P."/>
            <person name="Sykes S."/>
            <person name="Wortman J."/>
            <person name="Nusbaum C."/>
            <person name="Birren B."/>
        </authorList>
    </citation>
    <scope>NUCLEOTIDE SEQUENCE [LARGE SCALE GENOMIC DNA]</scope>
    <source>
        <strain evidence="3">1006PhL</strain>
    </source>
</reference>
<feature type="chain" id="PRO_5004509833" evidence="1">
    <location>
        <begin position="28"/>
        <end position="189"/>
    </location>
</feature>
<keyword evidence="3" id="KW-1185">Reference proteome</keyword>
<sequence>MSISLLPLVTVILAAVQDCAVSTGVQASISNLNLANGQVLTAVDTINNYNKTEPYLHIIYIARSGMILTQHLTSATTSCCAITTPVSKEESIAVLGVVGSVIPRTEAMYSALVAIKPEMCLNLLVPLAILNAVTNGFAVLDSYLVALAPAEDAATINTYINRISIAFKAAFGIAYAYYYYYCYQAHLFE</sequence>
<name>S2KAT7_MUCC1</name>
<organism evidence="2 3">
    <name type="scientific">Mucor circinelloides f. circinelloides (strain 1006PhL)</name>
    <name type="common">Mucormycosis agent</name>
    <name type="synonym">Calyptromyces circinelloides</name>
    <dbReference type="NCBI Taxonomy" id="1220926"/>
    <lineage>
        <taxon>Eukaryota</taxon>
        <taxon>Fungi</taxon>
        <taxon>Fungi incertae sedis</taxon>
        <taxon>Mucoromycota</taxon>
        <taxon>Mucoromycotina</taxon>
        <taxon>Mucoromycetes</taxon>
        <taxon>Mucorales</taxon>
        <taxon>Mucorineae</taxon>
        <taxon>Mucoraceae</taxon>
        <taxon>Mucor</taxon>
    </lineage>
</organism>
<evidence type="ECO:0000313" key="2">
    <source>
        <dbReference type="EMBL" id="EPB89405.1"/>
    </source>
</evidence>
<dbReference type="VEuPathDB" id="FungiDB:HMPREF1544_03774"/>
<dbReference type="OMA" id="IPRTEAM"/>
<evidence type="ECO:0000313" key="3">
    <source>
        <dbReference type="Proteomes" id="UP000014254"/>
    </source>
</evidence>
<accession>S2KAT7</accession>
<dbReference type="InParanoid" id="S2KAT7"/>
<dbReference type="OrthoDB" id="10401674at2759"/>
<keyword evidence="1" id="KW-0732">Signal</keyword>
<proteinExistence type="predicted"/>
<dbReference type="EMBL" id="KE123935">
    <property type="protein sequence ID" value="EPB89405.1"/>
    <property type="molecule type" value="Genomic_DNA"/>
</dbReference>
<dbReference type="AlphaFoldDB" id="S2KAT7"/>
<protein>
    <submittedName>
        <fullName evidence="2">Uncharacterized protein</fullName>
    </submittedName>
</protein>
<evidence type="ECO:0000256" key="1">
    <source>
        <dbReference type="SAM" id="SignalP"/>
    </source>
</evidence>
<gene>
    <name evidence="2" type="ORF">HMPREF1544_03774</name>
</gene>
<feature type="signal peptide" evidence="1">
    <location>
        <begin position="1"/>
        <end position="27"/>
    </location>
</feature>